<gene>
    <name evidence="2" type="ORF">FO442_00640</name>
</gene>
<keyword evidence="3" id="KW-1185">Reference proteome</keyword>
<keyword evidence="1" id="KW-1133">Transmembrane helix</keyword>
<sequence length="133" mass="13754">MSENLDATTTAPQGKGMAVTGFVLALAAFLLNNVMAGIAIVSIGLGGSGWLMYLWLVVNIVSVVLCVMAMGKLKKTGGKRGLAIAGMIIGIVGTVWAIILTMGLAAAASMSGDLSKEMKDAFKDGMQKELKDM</sequence>
<comment type="caution">
    <text evidence="2">The sequence shown here is derived from an EMBL/GenBank/DDBJ whole genome shotgun (WGS) entry which is preliminary data.</text>
</comment>
<evidence type="ECO:0000313" key="2">
    <source>
        <dbReference type="EMBL" id="TSJ47666.1"/>
    </source>
</evidence>
<feature type="transmembrane region" description="Helical" evidence="1">
    <location>
        <begin position="50"/>
        <end position="70"/>
    </location>
</feature>
<organism evidence="2 3">
    <name type="scientific">Fluviicola chungangensis</name>
    <dbReference type="NCBI Taxonomy" id="2597671"/>
    <lineage>
        <taxon>Bacteria</taxon>
        <taxon>Pseudomonadati</taxon>
        <taxon>Bacteroidota</taxon>
        <taxon>Flavobacteriia</taxon>
        <taxon>Flavobacteriales</taxon>
        <taxon>Crocinitomicaceae</taxon>
        <taxon>Fluviicola</taxon>
    </lineage>
</organism>
<evidence type="ECO:0000256" key="1">
    <source>
        <dbReference type="SAM" id="Phobius"/>
    </source>
</evidence>
<dbReference type="RefSeq" id="WP_144331201.1">
    <property type="nucleotide sequence ID" value="NZ_VLPL01000001.1"/>
</dbReference>
<dbReference type="AlphaFoldDB" id="A0A556N654"/>
<dbReference type="EMBL" id="VLPL01000001">
    <property type="protein sequence ID" value="TSJ47666.1"/>
    <property type="molecule type" value="Genomic_DNA"/>
</dbReference>
<dbReference type="Proteomes" id="UP000316008">
    <property type="component" value="Unassembled WGS sequence"/>
</dbReference>
<keyword evidence="1" id="KW-0812">Transmembrane</keyword>
<evidence type="ECO:0000313" key="3">
    <source>
        <dbReference type="Proteomes" id="UP000316008"/>
    </source>
</evidence>
<feature type="transmembrane region" description="Helical" evidence="1">
    <location>
        <begin position="21"/>
        <end position="44"/>
    </location>
</feature>
<keyword evidence="1" id="KW-0472">Membrane</keyword>
<name>A0A556N654_9FLAO</name>
<protein>
    <recommendedName>
        <fullName evidence="4">DUF4190 domain-containing protein</fullName>
    </recommendedName>
</protein>
<accession>A0A556N654</accession>
<evidence type="ECO:0008006" key="4">
    <source>
        <dbReference type="Google" id="ProtNLM"/>
    </source>
</evidence>
<feature type="transmembrane region" description="Helical" evidence="1">
    <location>
        <begin position="82"/>
        <end position="108"/>
    </location>
</feature>
<proteinExistence type="predicted"/>
<reference evidence="2 3" key="1">
    <citation type="submission" date="2019-07" db="EMBL/GenBank/DDBJ databases">
        <authorList>
            <person name="Huq M.A."/>
        </authorList>
    </citation>
    <scope>NUCLEOTIDE SEQUENCE [LARGE SCALE GENOMIC DNA]</scope>
    <source>
        <strain evidence="2 3">MAH-3</strain>
    </source>
</reference>